<dbReference type="PANTHER" id="PTHR43162">
    <property type="match status" value="1"/>
</dbReference>
<dbReference type="GO" id="GO:0035835">
    <property type="term" value="P:indole alkaloid biosynthetic process"/>
    <property type="evidence" value="ECO:0007669"/>
    <property type="project" value="UniProtKB-UniPathway"/>
</dbReference>
<reference evidence="7 8" key="1">
    <citation type="submission" date="2015-07" db="EMBL/GenBank/DDBJ databases">
        <title>Comparative genomics of the Sigatoka disease complex on banana suggests a link between parallel evolutionary changes in Pseudocercospora fijiensis and Pseudocercospora eumusae and increased virulence on the banana host.</title>
        <authorList>
            <person name="Chang T.-C."/>
            <person name="Salvucci A."/>
            <person name="Crous P.W."/>
            <person name="Stergiopoulos I."/>
        </authorList>
    </citation>
    <scope>NUCLEOTIDE SEQUENCE [LARGE SCALE GENOMIC DNA]</scope>
    <source>
        <strain evidence="7 8">CBS 116634</strain>
    </source>
</reference>
<dbReference type="Pfam" id="PF01370">
    <property type="entry name" value="Epimerase"/>
    <property type="match status" value="1"/>
</dbReference>
<evidence type="ECO:0000313" key="8">
    <source>
        <dbReference type="Proteomes" id="UP000073492"/>
    </source>
</evidence>
<dbReference type="OrthoDB" id="419598at2759"/>
<evidence type="ECO:0000256" key="3">
    <source>
        <dbReference type="ARBA" id="ARBA00022589"/>
    </source>
</evidence>
<dbReference type="GO" id="GO:0016491">
    <property type="term" value="F:oxidoreductase activity"/>
    <property type="evidence" value="ECO:0007669"/>
    <property type="project" value="UniProtKB-KW"/>
</dbReference>
<name>A0A139I951_9PEZI</name>
<evidence type="ECO:0000256" key="4">
    <source>
        <dbReference type="ARBA" id="ARBA00023002"/>
    </source>
</evidence>
<dbReference type="SUPFAM" id="SSF51735">
    <property type="entry name" value="NAD(P)-binding Rossmann-fold domains"/>
    <property type="match status" value="1"/>
</dbReference>
<accession>A0A139I951</accession>
<dbReference type="STRING" id="113226.A0A139I951"/>
<dbReference type="InterPro" id="IPR008030">
    <property type="entry name" value="NmrA-like"/>
</dbReference>
<dbReference type="Pfam" id="PF05368">
    <property type="entry name" value="NmrA"/>
    <property type="match status" value="1"/>
</dbReference>
<dbReference type="InterPro" id="IPR051604">
    <property type="entry name" value="Ergot_Alk_Oxidoreductase"/>
</dbReference>
<evidence type="ECO:0000256" key="1">
    <source>
        <dbReference type="ARBA" id="ARBA00005107"/>
    </source>
</evidence>
<organism evidence="7 8">
    <name type="scientific">Pseudocercospora musae</name>
    <dbReference type="NCBI Taxonomy" id="113226"/>
    <lineage>
        <taxon>Eukaryota</taxon>
        <taxon>Fungi</taxon>
        <taxon>Dikarya</taxon>
        <taxon>Ascomycota</taxon>
        <taxon>Pezizomycotina</taxon>
        <taxon>Dothideomycetes</taxon>
        <taxon>Dothideomycetidae</taxon>
        <taxon>Mycosphaerellales</taxon>
        <taxon>Mycosphaerellaceae</taxon>
        <taxon>Pseudocercospora</taxon>
    </lineage>
</organism>
<dbReference type="Gene3D" id="3.90.25.10">
    <property type="entry name" value="UDP-galactose 4-epimerase, domain 1"/>
    <property type="match status" value="1"/>
</dbReference>
<feature type="domain" description="NmrA-like" evidence="6">
    <location>
        <begin position="120"/>
        <end position="245"/>
    </location>
</feature>
<comment type="similarity">
    <text evidence="2">Belongs to the fgaFS/easG family.</text>
</comment>
<dbReference type="PANTHER" id="PTHR43162:SF1">
    <property type="entry name" value="PRESTALK A DIFFERENTIATION PROTEIN A"/>
    <property type="match status" value="1"/>
</dbReference>
<dbReference type="NCBIfam" id="TIGR03649">
    <property type="entry name" value="ergot_EASG"/>
    <property type="match status" value="1"/>
</dbReference>
<dbReference type="AlphaFoldDB" id="A0A139I951"/>
<protein>
    <submittedName>
        <fullName evidence="7">Uncharacterized protein</fullName>
    </submittedName>
</protein>
<comment type="caution">
    <text evidence="7">The sequence shown here is derived from an EMBL/GenBank/DDBJ whole genome shotgun (WGS) entry which is preliminary data.</text>
</comment>
<dbReference type="Gene3D" id="3.40.50.720">
    <property type="entry name" value="NAD(P)-binding Rossmann-like Domain"/>
    <property type="match status" value="1"/>
</dbReference>
<evidence type="ECO:0000313" key="7">
    <source>
        <dbReference type="EMBL" id="KXT11149.1"/>
    </source>
</evidence>
<keyword evidence="3" id="KW-0017">Alkaloid metabolism</keyword>
<feature type="domain" description="NAD-dependent epimerase/dehydratase" evidence="5">
    <location>
        <begin position="3"/>
        <end position="108"/>
    </location>
</feature>
<keyword evidence="4" id="KW-0560">Oxidoreductase</keyword>
<comment type="pathway">
    <text evidence="1">Alkaloid biosynthesis; ergot alkaloid biosynthesis.</text>
</comment>
<sequence length="288" mass="31989">MTILITGSHGKTASHLTQMLHSSKHPILVASRRPKEDSPFPTVRFDFTDQSTFALPFAHAQARHSPITAAYLVGPDVMNVSQLILRFVDYARRSGVKRFVLVSAWEIPAGGPLNGRTHQELENLGTRNEVEWTVLRPHFFMENFVESYSLRTIREEGKIYSAAADGRLPFISARDIAAVGYRALLDEQPHNTDHIITGGESLTHDQVAEIISEVLGKGIEHVQLPHGEFRQLLTANGVSKEMAEYLADLDVAVANGHGAEPSHVVQRVTGNPPRTFRDFAVDNKSLWL</sequence>
<keyword evidence="8" id="KW-1185">Reference proteome</keyword>
<dbReference type="EMBL" id="LFZO01000219">
    <property type="protein sequence ID" value="KXT11149.1"/>
    <property type="molecule type" value="Genomic_DNA"/>
</dbReference>
<evidence type="ECO:0000259" key="6">
    <source>
        <dbReference type="Pfam" id="PF05368"/>
    </source>
</evidence>
<dbReference type="InterPro" id="IPR036291">
    <property type="entry name" value="NAD(P)-bd_dom_sf"/>
</dbReference>
<gene>
    <name evidence="7" type="ORF">AC579_4941</name>
</gene>
<evidence type="ECO:0000256" key="2">
    <source>
        <dbReference type="ARBA" id="ARBA00005372"/>
    </source>
</evidence>
<dbReference type="InterPro" id="IPR001509">
    <property type="entry name" value="Epimerase_deHydtase"/>
</dbReference>
<dbReference type="UniPathway" id="UPA00327"/>
<dbReference type="InterPro" id="IPR019901">
    <property type="entry name" value="Ergot_alkaloid_biosynthesis"/>
</dbReference>
<dbReference type="Proteomes" id="UP000073492">
    <property type="component" value="Unassembled WGS sequence"/>
</dbReference>
<evidence type="ECO:0000259" key="5">
    <source>
        <dbReference type="Pfam" id="PF01370"/>
    </source>
</evidence>
<proteinExistence type="inferred from homology"/>